<keyword evidence="5 6" id="KW-0472">Membrane</keyword>
<protein>
    <recommendedName>
        <fullName evidence="8">UbiA family prenyltransferase</fullName>
    </recommendedName>
</protein>
<evidence type="ECO:0000256" key="3">
    <source>
        <dbReference type="ARBA" id="ARBA00022692"/>
    </source>
</evidence>
<dbReference type="PANTHER" id="PTHR42723">
    <property type="entry name" value="CHLOROPHYLL SYNTHASE"/>
    <property type="match status" value="1"/>
</dbReference>
<evidence type="ECO:0000256" key="2">
    <source>
        <dbReference type="ARBA" id="ARBA00022475"/>
    </source>
</evidence>
<feature type="transmembrane region" description="Helical" evidence="6">
    <location>
        <begin position="16"/>
        <end position="34"/>
    </location>
</feature>
<organism evidence="7">
    <name type="scientific">Caldithrix abyssi</name>
    <dbReference type="NCBI Taxonomy" id="187145"/>
    <lineage>
        <taxon>Bacteria</taxon>
        <taxon>Pseudomonadati</taxon>
        <taxon>Calditrichota</taxon>
        <taxon>Calditrichia</taxon>
        <taxon>Calditrichales</taxon>
        <taxon>Calditrichaceae</taxon>
        <taxon>Caldithrix</taxon>
    </lineage>
</organism>
<comment type="caution">
    <text evidence="7">The sequence shown here is derived from an EMBL/GenBank/DDBJ whole genome shotgun (WGS) entry which is preliminary data.</text>
</comment>
<feature type="transmembrane region" description="Helical" evidence="6">
    <location>
        <begin position="142"/>
        <end position="161"/>
    </location>
</feature>
<feature type="transmembrane region" description="Helical" evidence="6">
    <location>
        <begin position="112"/>
        <end position="130"/>
    </location>
</feature>
<dbReference type="Gene3D" id="1.10.357.140">
    <property type="entry name" value="UbiA prenyltransferase"/>
    <property type="match status" value="1"/>
</dbReference>
<evidence type="ECO:0000256" key="4">
    <source>
        <dbReference type="ARBA" id="ARBA00022989"/>
    </source>
</evidence>
<dbReference type="GO" id="GO:0016765">
    <property type="term" value="F:transferase activity, transferring alkyl or aryl (other than methyl) groups"/>
    <property type="evidence" value="ECO:0007669"/>
    <property type="project" value="InterPro"/>
</dbReference>
<keyword evidence="4 6" id="KW-1133">Transmembrane helix</keyword>
<feature type="transmembrane region" description="Helical" evidence="6">
    <location>
        <begin position="86"/>
        <end position="106"/>
    </location>
</feature>
<feature type="transmembrane region" description="Helical" evidence="6">
    <location>
        <begin position="317"/>
        <end position="334"/>
    </location>
</feature>
<feature type="transmembrane region" description="Helical" evidence="6">
    <location>
        <begin position="40"/>
        <end position="65"/>
    </location>
</feature>
<reference evidence="7" key="1">
    <citation type="journal article" date="2020" name="mSystems">
        <title>Genome- and Community-Level Interaction Insights into Carbon Utilization and Element Cycling Functions of Hydrothermarchaeota in Hydrothermal Sediment.</title>
        <authorList>
            <person name="Zhou Z."/>
            <person name="Liu Y."/>
            <person name="Xu W."/>
            <person name="Pan J."/>
            <person name="Luo Z.H."/>
            <person name="Li M."/>
        </authorList>
    </citation>
    <scope>NUCLEOTIDE SEQUENCE [LARGE SCALE GENOMIC DNA]</scope>
    <source>
        <strain evidence="7">HyVt-577</strain>
    </source>
</reference>
<keyword evidence="2" id="KW-1003">Cell membrane</keyword>
<evidence type="ECO:0000256" key="1">
    <source>
        <dbReference type="ARBA" id="ARBA00004141"/>
    </source>
</evidence>
<feature type="transmembrane region" description="Helical" evidence="6">
    <location>
        <begin position="226"/>
        <end position="244"/>
    </location>
</feature>
<evidence type="ECO:0000256" key="6">
    <source>
        <dbReference type="SAM" id="Phobius"/>
    </source>
</evidence>
<dbReference type="EMBL" id="DRQG01000120">
    <property type="protein sequence ID" value="HGY56658.1"/>
    <property type="molecule type" value="Genomic_DNA"/>
</dbReference>
<feature type="transmembrane region" description="Helical" evidence="6">
    <location>
        <begin position="289"/>
        <end position="311"/>
    </location>
</feature>
<dbReference type="Proteomes" id="UP000885779">
    <property type="component" value="Unassembled WGS sequence"/>
</dbReference>
<accession>A0A7V4WW86</accession>
<dbReference type="GO" id="GO:0016020">
    <property type="term" value="C:membrane"/>
    <property type="evidence" value="ECO:0007669"/>
    <property type="project" value="UniProtKB-SubCell"/>
</dbReference>
<proteinExistence type="predicted"/>
<feature type="transmembrane region" description="Helical" evidence="6">
    <location>
        <begin position="250"/>
        <end position="268"/>
    </location>
</feature>
<dbReference type="InterPro" id="IPR050475">
    <property type="entry name" value="Prenyltransferase_related"/>
</dbReference>
<dbReference type="Pfam" id="PF01040">
    <property type="entry name" value="UbiA"/>
    <property type="match status" value="1"/>
</dbReference>
<evidence type="ECO:0000313" key="7">
    <source>
        <dbReference type="EMBL" id="HGY56658.1"/>
    </source>
</evidence>
<evidence type="ECO:0000256" key="5">
    <source>
        <dbReference type="ARBA" id="ARBA00023136"/>
    </source>
</evidence>
<name>A0A7V4WW86_CALAY</name>
<gene>
    <name evidence="7" type="ORF">ENK44_13190</name>
</gene>
<keyword evidence="3 6" id="KW-0812">Transmembrane</keyword>
<evidence type="ECO:0008006" key="8">
    <source>
        <dbReference type="Google" id="ProtNLM"/>
    </source>
</evidence>
<dbReference type="AlphaFoldDB" id="A0A7V4WW86"/>
<dbReference type="InterPro" id="IPR044878">
    <property type="entry name" value="UbiA_sf"/>
</dbReference>
<sequence length="347" mass="41130">MREFISKYLGWRNWAVLYYNSIFENIFVFFYIAFSKENFTSHFFISIIFFLLLSVLSTTYGYLINDYADRELDKAHGKANTFENDSNVKALGITVGFLVLALFSAFPFWSNPWFWIVWLGWLLITSLYSLPPIRLKERGQIGLAFVILAQRVLPVLLVFVSFRFYDLPDVLLIIVYILLRGATSDMNHQLEDYENDLTTNTRTSAVEIGKERYQKLFINTLKLERLALFLLLLTMALQFKNILFREWPVFWLPLLFFIVLWLASVWQTKGDKTGQWELAKINPYHPDKNIYQIIHLVFPNLFLSGFLLFFLLLRNPLYAFFGLFFIVIYRLYDINTLKNSFLKKWIT</sequence>
<dbReference type="InterPro" id="IPR000537">
    <property type="entry name" value="UbiA_prenyltransferase"/>
</dbReference>
<comment type="subcellular location">
    <subcellularLocation>
        <location evidence="1">Membrane</location>
        <topology evidence="1">Multi-pass membrane protein</topology>
    </subcellularLocation>
</comment>
<dbReference type="PANTHER" id="PTHR42723:SF1">
    <property type="entry name" value="CHLOROPHYLL SYNTHASE, CHLOROPLASTIC"/>
    <property type="match status" value="1"/>
</dbReference>